<reference evidence="1 2" key="1">
    <citation type="submission" date="2018-03" db="EMBL/GenBank/DDBJ databases">
        <title>Genomic Encyclopedia of Archaeal and Bacterial Type Strains, Phase II (KMG-II): from individual species to whole genera.</title>
        <authorList>
            <person name="Goeker M."/>
        </authorList>
    </citation>
    <scope>NUCLEOTIDE SEQUENCE [LARGE SCALE GENOMIC DNA]</scope>
    <source>
        <strain evidence="1 2">DSM 44889</strain>
    </source>
</reference>
<evidence type="ECO:0008006" key="3">
    <source>
        <dbReference type="Google" id="ProtNLM"/>
    </source>
</evidence>
<accession>A0A316A9J7</accession>
<comment type="caution">
    <text evidence="1">The sequence shown here is derived from an EMBL/GenBank/DDBJ whole genome shotgun (WGS) entry which is preliminary data.</text>
</comment>
<name>A0A316A9J7_9ACTN</name>
<organism evidence="1 2">
    <name type="scientific">Quadrisphaera granulorum</name>
    <dbReference type="NCBI Taxonomy" id="317664"/>
    <lineage>
        <taxon>Bacteria</taxon>
        <taxon>Bacillati</taxon>
        <taxon>Actinomycetota</taxon>
        <taxon>Actinomycetes</taxon>
        <taxon>Kineosporiales</taxon>
        <taxon>Kineosporiaceae</taxon>
        <taxon>Quadrisphaera</taxon>
    </lineage>
</organism>
<evidence type="ECO:0000313" key="2">
    <source>
        <dbReference type="Proteomes" id="UP000245469"/>
    </source>
</evidence>
<dbReference type="Proteomes" id="UP000245469">
    <property type="component" value="Unassembled WGS sequence"/>
</dbReference>
<keyword evidence="2" id="KW-1185">Reference proteome</keyword>
<protein>
    <recommendedName>
        <fullName evidence="3">Lipoprotein</fullName>
    </recommendedName>
</protein>
<sequence length="222" mass="23218">MPRHPRTVLGWTAAAVLVVLLSGCGQSVVGAAAVLPTGPTADASVPEIPVVEPHCFAEYHWYSDAAELVADADAVVRVTAVGPSRDYEIRPLPPTDNPNPAVNPQYGMSQEEIDKLPGIAATAITVRVTQVLKGDLAIGDTIEVNQGTCTDRPLPIGPDTDYVLAVSGQRGAPWGQLNEDQAAWQVDATGGLHPVSPDNELGVRTLDELAAAVAAARLPTRP</sequence>
<gene>
    <name evidence="1" type="ORF">BXY45_10879</name>
</gene>
<dbReference type="AlphaFoldDB" id="A0A316A9J7"/>
<evidence type="ECO:0000313" key="1">
    <source>
        <dbReference type="EMBL" id="PWJ54172.1"/>
    </source>
</evidence>
<proteinExistence type="predicted"/>
<dbReference type="EMBL" id="QGDQ01000008">
    <property type="protein sequence ID" value="PWJ54172.1"/>
    <property type="molecule type" value="Genomic_DNA"/>
</dbReference>
<dbReference type="PROSITE" id="PS51257">
    <property type="entry name" value="PROKAR_LIPOPROTEIN"/>
    <property type="match status" value="1"/>
</dbReference>